<keyword evidence="1" id="KW-0812">Transmembrane</keyword>
<comment type="caution">
    <text evidence="2">The sequence shown here is derived from an EMBL/GenBank/DDBJ whole genome shotgun (WGS) entry which is preliminary data.</text>
</comment>
<dbReference type="RefSeq" id="WP_119055886.1">
    <property type="nucleotide sequence ID" value="NZ_QWKU01000001.1"/>
</dbReference>
<gene>
    <name evidence="2" type="ORF">DX915_00830</name>
</gene>
<feature type="transmembrane region" description="Helical" evidence="1">
    <location>
        <begin position="21"/>
        <end position="42"/>
    </location>
</feature>
<dbReference type="Proteomes" id="UP000266262">
    <property type="component" value="Unassembled WGS sequence"/>
</dbReference>
<evidence type="ECO:0000313" key="3">
    <source>
        <dbReference type="Proteomes" id="UP000266262"/>
    </source>
</evidence>
<feature type="transmembrane region" description="Helical" evidence="1">
    <location>
        <begin position="54"/>
        <end position="71"/>
    </location>
</feature>
<evidence type="ECO:0000313" key="2">
    <source>
        <dbReference type="EMBL" id="RID94119.1"/>
    </source>
</evidence>
<keyword evidence="1" id="KW-0472">Membrane</keyword>
<name>A0ABX9M9E6_9FIRM</name>
<keyword evidence="1" id="KW-1133">Transmembrane helix</keyword>
<reference evidence="2 3" key="1">
    <citation type="submission" date="2018-08" db="EMBL/GenBank/DDBJ databases">
        <title>Draft genome sequence of Dialister pneumosintes KCOM 1685.</title>
        <authorList>
            <person name="Kook J.-K."/>
            <person name="Park S.-N."/>
            <person name="Lim Y.K."/>
        </authorList>
    </citation>
    <scope>NUCLEOTIDE SEQUENCE [LARGE SCALE GENOMIC DNA]</scope>
    <source>
        <strain evidence="2 3">KCOM 1685</strain>
    </source>
</reference>
<keyword evidence="3" id="KW-1185">Reference proteome</keyword>
<proteinExistence type="predicted"/>
<protein>
    <submittedName>
        <fullName evidence="2">Uncharacterized protein</fullName>
    </submittedName>
</protein>
<organism evidence="2 3">
    <name type="scientific">Dialister pneumosintes</name>
    <dbReference type="NCBI Taxonomy" id="39950"/>
    <lineage>
        <taxon>Bacteria</taxon>
        <taxon>Bacillati</taxon>
        <taxon>Bacillota</taxon>
        <taxon>Negativicutes</taxon>
        <taxon>Veillonellales</taxon>
        <taxon>Veillonellaceae</taxon>
        <taxon>Dialister</taxon>
    </lineage>
</organism>
<sequence>MKLDNLSQNQILTLQCPPMNYLLELLIRVISLLPMIFTYFSIKLEFFNVGEYEVVLALFSMFMIAFVEIHLRFRKYTRLEISEDNHVQFYEAGRTGSLLELIFELKDIEEVQFQNYYFEHCVRLIIKIRNPLIHKWT</sequence>
<accession>A0ABX9M9E6</accession>
<dbReference type="EMBL" id="QWKU01000001">
    <property type="protein sequence ID" value="RID94119.1"/>
    <property type="molecule type" value="Genomic_DNA"/>
</dbReference>
<evidence type="ECO:0000256" key="1">
    <source>
        <dbReference type="SAM" id="Phobius"/>
    </source>
</evidence>